<evidence type="ECO:0000256" key="2">
    <source>
        <dbReference type="ARBA" id="ARBA00004747"/>
    </source>
</evidence>
<evidence type="ECO:0000256" key="11">
    <source>
        <dbReference type="PIRNR" id="PIRNR001340"/>
    </source>
</evidence>
<protein>
    <recommendedName>
        <fullName evidence="5 11">Phosphoribosylaminoimidazole carboxylase</fullName>
        <ecNumber evidence="4 11">4.1.1.21</ecNumber>
    </recommendedName>
</protein>
<dbReference type="EC" id="4.1.1.21" evidence="4 11"/>
<dbReference type="SMART" id="SM01001">
    <property type="entry name" value="AIRC"/>
    <property type="match status" value="1"/>
</dbReference>
<keyword evidence="9 11" id="KW-0067">ATP-binding</keyword>
<evidence type="ECO:0000256" key="7">
    <source>
        <dbReference type="ARBA" id="ARBA00022755"/>
    </source>
</evidence>
<dbReference type="EMBL" id="QZAF01000105">
    <property type="protein sequence ID" value="THV73011.1"/>
    <property type="molecule type" value="Genomic_DNA"/>
</dbReference>
<accession>A0A4S8SQA0</accession>
<dbReference type="GO" id="GO:0046872">
    <property type="term" value="F:metal ion binding"/>
    <property type="evidence" value="ECO:0007669"/>
    <property type="project" value="InterPro"/>
</dbReference>
<dbReference type="Gene3D" id="3.40.50.1970">
    <property type="match status" value="1"/>
</dbReference>
<dbReference type="PROSITE" id="PS50975">
    <property type="entry name" value="ATP_GRASP"/>
    <property type="match status" value="1"/>
</dbReference>
<dbReference type="NCBIfam" id="TIGR01162">
    <property type="entry name" value="purE"/>
    <property type="match status" value="1"/>
</dbReference>
<dbReference type="Proteomes" id="UP000304951">
    <property type="component" value="Unassembled WGS sequence"/>
</dbReference>
<reference evidence="13 14" key="1">
    <citation type="submission" date="2018-10" db="EMBL/GenBank/DDBJ databases">
        <title>Fifty Aureobasidium pullulans genomes reveal a recombining polyextremotolerant generalist.</title>
        <authorList>
            <person name="Gostincar C."/>
            <person name="Turk M."/>
            <person name="Zajc J."/>
            <person name="Gunde-Cimerman N."/>
        </authorList>
    </citation>
    <scope>NUCLEOTIDE SEQUENCE [LARGE SCALE GENOMIC DNA]</scope>
    <source>
        <strain evidence="13 14">EXF-11900</strain>
    </source>
</reference>
<dbReference type="InterPro" id="IPR040686">
    <property type="entry name" value="PurK_C"/>
</dbReference>
<name>A0A4S8SQA0_AURPU</name>
<dbReference type="PANTHER" id="PTHR11609:SF5">
    <property type="entry name" value="PHOSPHORIBOSYLAMINOIMIDAZOLE CARBOXYLASE"/>
    <property type="match status" value="1"/>
</dbReference>
<comment type="pathway">
    <text evidence="2 11">Purine metabolism; IMP biosynthesis via de novo pathway; 5-amino-1-(5-phospho-D-ribosyl)imidazole-4-carboxylate from 5-amino-1-(5-phospho-D-ribosyl)imidazole (carboxylase route): step 1/1.</text>
</comment>
<comment type="catalytic activity">
    <reaction evidence="1 11">
        <text>5-amino-1-(5-phospho-D-ribosyl)imidazole-4-carboxylate + H(+) = 5-amino-1-(5-phospho-beta-D-ribosyl)imidazole + CO2</text>
        <dbReference type="Rhea" id="RHEA:10792"/>
        <dbReference type="ChEBI" id="CHEBI:15378"/>
        <dbReference type="ChEBI" id="CHEBI:16526"/>
        <dbReference type="ChEBI" id="CHEBI:77657"/>
        <dbReference type="ChEBI" id="CHEBI:137981"/>
        <dbReference type="EC" id="4.1.1.21"/>
    </reaction>
</comment>
<dbReference type="InterPro" id="IPR003135">
    <property type="entry name" value="ATP-grasp_carboxylate-amine"/>
</dbReference>
<dbReference type="Pfam" id="PF22660">
    <property type="entry name" value="RS_preATP-grasp-like"/>
    <property type="match status" value="1"/>
</dbReference>
<dbReference type="GO" id="GO:0004638">
    <property type="term" value="F:phosphoribosylaminoimidazole carboxylase activity"/>
    <property type="evidence" value="ECO:0007669"/>
    <property type="project" value="UniProtKB-UniRule"/>
</dbReference>
<dbReference type="Pfam" id="PF00731">
    <property type="entry name" value="AIRC"/>
    <property type="match status" value="1"/>
</dbReference>
<keyword evidence="10 11" id="KW-0456">Lyase</keyword>
<evidence type="ECO:0000313" key="13">
    <source>
        <dbReference type="EMBL" id="THV73011.1"/>
    </source>
</evidence>
<evidence type="ECO:0000256" key="1">
    <source>
        <dbReference type="ARBA" id="ARBA00001244"/>
    </source>
</evidence>
<evidence type="ECO:0000256" key="6">
    <source>
        <dbReference type="ARBA" id="ARBA00022741"/>
    </source>
</evidence>
<dbReference type="Pfam" id="PF02222">
    <property type="entry name" value="ATP-grasp"/>
    <property type="match status" value="1"/>
</dbReference>
<proteinExistence type="inferred from homology"/>
<organism evidence="13 14">
    <name type="scientific">Aureobasidium pullulans</name>
    <name type="common">Black yeast</name>
    <name type="synonym">Pullularia pullulans</name>
    <dbReference type="NCBI Taxonomy" id="5580"/>
    <lineage>
        <taxon>Eukaryota</taxon>
        <taxon>Fungi</taxon>
        <taxon>Dikarya</taxon>
        <taxon>Ascomycota</taxon>
        <taxon>Pezizomycotina</taxon>
        <taxon>Dothideomycetes</taxon>
        <taxon>Dothideomycetidae</taxon>
        <taxon>Dothideales</taxon>
        <taxon>Saccotheciaceae</taxon>
        <taxon>Aureobasidium</taxon>
    </lineage>
</organism>
<evidence type="ECO:0000256" key="9">
    <source>
        <dbReference type="ARBA" id="ARBA00022840"/>
    </source>
</evidence>
<dbReference type="SUPFAM" id="SSF52440">
    <property type="entry name" value="PreATP-grasp domain"/>
    <property type="match status" value="1"/>
</dbReference>
<evidence type="ECO:0000256" key="8">
    <source>
        <dbReference type="ARBA" id="ARBA00022793"/>
    </source>
</evidence>
<dbReference type="Gene3D" id="3.30.1490.20">
    <property type="entry name" value="ATP-grasp fold, A domain"/>
    <property type="match status" value="1"/>
</dbReference>
<dbReference type="PANTHER" id="PTHR11609">
    <property type="entry name" value="PURINE BIOSYNTHESIS PROTEIN 6/7, PUR6/7"/>
    <property type="match status" value="1"/>
</dbReference>
<dbReference type="FunFam" id="3.40.50.20:FF:000030">
    <property type="entry name" value="Phosphoribosylaminoimidazole carboxylase"/>
    <property type="match status" value="1"/>
</dbReference>
<sequence length="575" mass="62168">MDKKVVGLLGGGQLGRMFVEAANRLNIQVNILDAAKSPAKQISSHEGHFEGSFKDPEAIEKLSKTCDVVTVEIEHVDTQILEKISSQVAVEPSWKTIRMIQDKYAQKEHLQEYNVATAQSIPLAGATTEDLEKVGEHIGFPFMLKSRTEAYDGRGNFPVKSSADFDAALKALGSRPLYAEKWANFKAELAVMVVKTKDGVLAYPTVETVHEDSICKLVYAPARNVSKKVLEQAQELAKKAVACFWGKGVFGVEMFLLDDDSLLINEIAPRPHNSGHYTIEACPISQYDAHLRSILDIPIQQSELRIREPSIMLNILGASTPESAVQIAERSIAAGVGASIHLYGKGDSRANRKMGHMTLTAPTMREAEKAMQPLLDITDDVRGRKSKPLSDSKPAGQAKDAVVGVIMGSHSDMPVLQAGINILKTLNIPFETHITSAHRTPDWMSEYVHGAMPRGIQVFIAAAGGAAHLPGMAASHTAIPVIGVPVKPTIGDGTDSVLSILNMPRGVPVATVGVNNSTNAALLAARIVGLKEGQIQKALIEYADKSTAEVMEREAAMNEQGWDAVFEQWHGAAKK</sequence>
<evidence type="ECO:0000256" key="4">
    <source>
        <dbReference type="ARBA" id="ARBA00012329"/>
    </source>
</evidence>
<keyword evidence="7 11" id="KW-0658">Purine biosynthesis</keyword>
<comment type="caution">
    <text evidence="13">The sequence shown here is derived from an EMBL/GenBank/DDBJ whole genome shotgun (WGS) entry which is preliminary data.</text>
</comment>
<dbReference type="InterPro" id="IPR016301">
    <property type="entry name" value="Ade2_fungi/plant"/>
</dbReference>
<dbReference type="Pfam" id="PF17769">
    <property type="entry name" value="PurK_C"/>
    <property type="match status" value="1"/>
</dbReference>
<dbReference type="Gene3D" id="3.40.50.20">
    <property type="match status" value="1"/>
</dbReference>
<dbReference type="GO" id="GO:0006189">
    <property type="term" value="P:'de novo' IMP biosynthetic process"/>
    <property type="evidence" value="ECO:0007669"/>
    <property type="project" value="UniProtKB-UniRule"/>
</dbReference>
<dbReference type="SUPFAM" id="SSF56059">
    <property type="entry name" value="Glutathione synthetase ATP-binding domain-like"/>
    <property type="match status" value="1"/>
</dbReference>
<comment type="similarity">
    <text evidence="3 11">In the C-terminal section; belongs to the AIR carboxylase family. Class I subfamily.</text>
</comment>
<dbReference type="SUPFAM" id="SSF51246">
    <property type="entry name" value="Rudiment single hybrid motif"/>
    <property type="match status" value="1"/>
</dbReference>
<dbReference type="HAMAP" id="MF_01929">
    <property type="entry name" value="PurE_classI"/>
    <property type="match status" value="1"/>
</dbReference>
<dbReference type="UniPathway" id="UPA00074">
    <property type="reaction ID" value="UER00130"/>
</dbReference>
<keyword evidence="6 11" id="KW-0547">Nucleotide-binding</keyword>
<dbReference type="InterPro" id="IPR000031">
    <property type="entry name" value="PurE_dom"/>
</dbReference>
<dbReference type="InterPro" id="IPR005875">
    <property type="entry name" value="PurK"/>
</dbReference>
<evidence type="ECO:0000256" key="5">
    <source>
        <dbReference type="ARBA" id="ARBA00021059"/>
    </source>
</evidence>
<feature type="domain" description="ATP-grasp" evidence="12">
    <location>
        <begin position="107"/>
        <end position="295"/>
    </location>
</feature>
<dbReference type="NCBIfam" id="TIGR01161">
    <property type="entry name" value="purK"/>
    <property type="match status" value="1"/>
</dbReference>
<dbReference type="NCBIfam" id="NF004679">
    <property type="entry name" value="PRK06019.1-5"/>
    <property type="match status" value="1"/>
</dbReference>
<evidence type="ECO:0000259" key="12">
    <source>
        <dbReference type="PROSITE" id="PS50975"/>
    </source>
</evidence>
<dbReference type="InterPro" id="IPR033747">
    <property type="entry name" value="PurE_ClassI"/>
</dbReference>
<dbReference type="FunFam" id="3.30.470.20:FF:000037">
    <property type="entry name" value="Phosphoribosylaminoimidazole carboxylase, chloroplastic"/>
    <property type="match status" value="1"/>
</dbReference>
<dbReference type="InterPro" id="IPR016185">
    <property type="entry name" value="PreATP-grasp_dom_sf"/>
</dbReference>
<dbReference type="GO" id="GO:0005524">
    <property type="term" value="F:ATP binding"/>
    <property type="evidence" value="ECO:0007669"/>
    <property type="project" value="UniProtKB-UniRule"/>
</dbReference>
<dbReference type="Gene3D" id="3.30.470.20">
    <property type="entry name" value="ATP-grasp fold, B domain"/>
    <property type="match status" value="1"/>
</dbReference>
<dbReference type="InterPro" id="IPR013815">
    <property type="entry name" value="ATP_grasp_subdomain_1"/>
</dbReference>
<dbReference type="AlphaFoldDB" id="A0A4S8SQA0"/>
<dbReference type="InterPro" id="IPR054350">
    <property type="entry name" value="PurT/PurK_preATP-grasp"/>
</dbReference>
<evidence type="ECO:0000256" key="10">
    <source>
        <dbReference type="ARBA" id="ARBA00023239"/>
    </source>
</evidence>
<dbReference type="HAMAP" id="MF_01928">
    <property type="entry name" value="PurK"/>
    <property type="match status" value="1"/>
</dbReference>
<dbReference type="SUPFAM" id="SSF52255">
    <property type="entry name" value="N5-CAIR mutase (phosphoribosylaminoimidazole carboxylase, PurE)"/>
    <property type="match status" value="1"/>
</dbReference>
<evidence type="ECO:0000313" key="14">
    <source>
        <dbReference type="Proteomes" id="UP000304951"/>
    </source>
</evidence>
<keyword evidence="8 11" id="KW-0210">Decarboxylase</keyword>
<evidence type="ECO:0000256" key="3">
    <source>
        <dbReference type="ARBA" id="ARBA00006114"/>
    </source>
</evidence>
<dbReference type="PIRSF" id="PIRSF001340">
    <property type="entry name" value="AIR_carboxylase"/>
    <property type="match status" value="1"/>
</dbReference>
<dbReference type="InterPro" id="IPR011761">
    <property type="entry name" value="ATP-grasp"/>
</dbReference>
<gene>
    <name evidence="13" type="ORF">D6D28_03571</name>
</gene>
<dbReference type="InterPro" id="IPR011054">
    <property type="entry name" value="Rudment_hybrid_motif"/>
</dbReference>